<organism evidence="2">
    <name type="scientific">Myoviridae sp. ctiu99</name>
    <dbReference type="NCBI Taxonomy" id="2825158"/>
    <lineage>
        <taxon>Viruses</taxon>
        <taxon>Duplodnaviria</taxon>
        <taxon>Heunggongvirae</taxon>
        <taxon>Uroviricota</taxon>
        <taxon>Caudoviricetes</taxon>
    </lineage>
</organism>
<evidence type="ECO:0000259" key="1">
    <source>
        <dbReference type="Pfam" id="PF06114"/>
    </source>
</evidence>
<sequence>MDVKKVVHQLITKYDTDDPFRLAQEKNIKILYGDLGGKLGNYLKYKRSKFIIIDNIRTPEWMLPFVCAHELGHALCTPNDNTQWLKTYTMSVNADRVEHIANAFAVELLLNDTYVNDNRDRSIYDLANIRGVPRQFIKLKHRPL</sequence>
<dbReference type="InterPro" id="IPR010359">
    <property type="entry name" value="IrrE_HExxH"/>
</dbReference>
<dbReference type="SUPFAM" id="SSF55486">
    <property type="entry name" value="Metalloproteases ('zincins'), catalytic domain"/>
    <property type="match status" value="1"/>
</dbReference>
<protein>
    <submittedName>
        <fullName evidence="2">IrrE protein</fullName>
    </submittedName>
</protein>
<reference evidence="2" key="1">
    <citation type="journal article" date="2021" name="Proc. Natl. Acad. Sci. U.S.A.">
        <title>A Catalog of Tens of Thousands of Viruses from Human Metagenomes Reveals Hidden Associations with Chronic Diseases.</title>
        <authorList>
            <person name="Tisza M.J."/>
            <person name="Buck C.B."/>
        </authorList>
    </citation>
    <scope>NUCLEOTIDE SEQUENCE</scope>
    <source>
        <strain evidence="2">Ctiu99</strain>
    </source>
</reference>
<dbReference type="Pfam" id="PF06114">
    <property type="entry name" value="Peptidase_M78"/>
    <property type="match status" value="1"/>
</dbReference>
<proteinExistence type="predicted"/>
<name>A0A8S5NV02_9CAUD</name>
<dbReference type="EMBL" id="BK015257">
    <property type="protein sequence ID" value="DAD98247.1"/>
    <property type="molecule type" value="Genomic_DNA"/>
</dbReference>
<feature type="domain" description="IrrE N-terminal-like" evidence="1">
    <location>
        <begin position="23"/>
        <end position="133"/>
    </location>
</feature>
<dbReference type="Gene3D" id="1.10.10.2910">
    <property type="match status" value="1"/>
</dbReference>
<evidence type="ECO:0000313" key="2">
    <source>
        <dbReference type="EMBL" id="DAD98247.1"/>
    </source>
</evidence>
<accession>A0A8S5NV02</accession>